<feature type="region of interest" description="Disordered" evidence="1">
    <location>
        <begin position="314"/>
        <end position="411"/>
    </location>
</feature>
<dbReference type="PANTHER" id="PTHR33671:SF2">
    <property type="entry name" value="N-METHYLTRANSFERASE, PUTATIVE (DUF688)-RELATED"/>
    <property type="match status" value="1"/>
</dbReference>
<feature type="compositionally biased region" description="Low complexity" evidence="1">
    <location>
        <begin position="30"/>
        <end position="39"/>
    </location>
</feature>
<dbReference type="Pfam" id="PF05097">
    <property type="entry name" value="DUF688"/>
    <property type="match status" value="1"/>
</dbReference>
<feature type="compositionally biased region" description="Basic residues" evidence="1">
    <location>
        <begin position="316"/>
        <end position="335"/>
    </location>
</feature>
<gene>
    <name evidence="2" type="ORF">MUK42_24394</name>
</gene>
<keyword evidence="3" id="KW-1185">Reference proteome</keyword>
<reference evidence="2" key="1">
    <citation type="submission" date="2022-05" db="EMBL/GenBank/DDBJ databases">
        <title>The Musa troglodytarum L. genome provides insights into the mechanism of non-climacteric behaviour and enrichment of carotenoids.</title>
        <authorList>
            <person name="Wang J."/>
        </authorList>
    </citation>
    <scope>NUCLEOTIDE SEQUENCE</scope>
    <source>
        <tissue evidence="2">Leaf</tissue>
    </source>
</reference>
<feature type="compositionally biased region" description="Polar residues" evidence="1">
    <location>
        <begin position="348"/>
        <end position="357"/>
    </location>
</feature>
<dbReference type="AlphaFoldDB" id="A0A9E7JR44"/>
<dbReference type="OrthoDB" id="677721at2759"/>
<feature type="compositionally biased region" description="Low complexity" evidence="1">
    <location>
        <begin position="149"/>
        <end position="160"/>
    </location>
</feature>
<feature type="compositionally biased region" description="Acidic residues" evidence="1">
    <location>
        <begin position="161"/>
        <end position="170"/>
    </location>
</feature>
<organism evidence="2 3">
    <name type="scientific">Musa troglodytarum</name>
    <name type="common">fe'i banana</name>
    <dbReference type="NCBI Taxonomy" id="320322"/>
    <lineage>
        <taxon>Eukaryota</taxon>
        <taxon>Viridiplantae</taxon>
        <taxon>Streptophyta</taxon>
        <taxon>Embryophyta</taxon>
        <taxon>Tracheophyta</taxon>
        <taxon>Spermatophyta</taxon>
        <taxon>Magnoliopsida</taxon>
        <taxon>Liliopsida</taxon>
        <taxon>Zingiberales</taxon>
        <taxon>Musaceae</taxon>
        <taxon>Musa</taxon>
    </lineage>
</organism>
<dbReference type="PANTHER" id="PTHR33671">
    <property type="entry name" value="N-METHYLTRANSFERASE, PUTATIVE (DUF688)-RELATED"/>
    <property type="match status" value="1"/>
</dbReference>
<sequence>MVKNLMEDKKLDFDAPLLSVRRLSAEAAAAAASSSSSVLPTYESGESGRKPPPRRFSLPFYRSELKSGPVCNPGVVPFVWEQTPGQPKSGGGRQPTVKELHSSREVTAPPAKLGSSVRTHKAAAFHPIEGAAASPEATEEDLKADNRSQQQPTQAPNNTNNDDDDDDDVFTDAPDALSRTESFLMNCCVSGLSSFREHLKSSTHASREPQVQDFMMARFLPAAQALASGSPQYTFRKAATPAREPTRATDRLVSENLRRSPLLLHHRRPSHSTDDDGEEDDDDYDDHGRTPSGACGLLPKFSLKSSFCLFNPFPGMKHRGRHLPQPRRREIHRPQIKNSSQEEDEGTKLTSKPNQFTRRGDSPTARRSIGEAVSPYRYEAPPSPFREGKGFLGVPGKESNTTNIEDGSRLDLKKTHADVAHHPETEDYDMNSASPLRPPLPLLPPQSPSESWLLHTMPSVSSKKNPTQWSFLGLALQPRKQAVTHLEQKTNAKPSKPQRRHARFAEVFILLLCNICGKSVATCK</sequence>
<feature type="compositionally biased region" description="Basic and acidic residues" evidence="1">
    <location>
        <begin position="244"/>
        <end position="258"/>
    </location>
</feature>
<feature type="region of interest" description="Disordered" evidence="1">
    <location>
        <begin position="30"/>
        <end position="56"/>
    </location>
</feature>
<name>A0A9E7JR44_9LILI</name>
<evidence type="ECO:0000256" key="1">
    <source>
        <dbReference type="SAM" id="MobiDB-lite"/>
    </source>
</evidence>
<dbReference type="EMBL" id="CP097504">
    <property type="protein sequence ID" value="URD90932.1"/>
    <property type="molecule type" value="Genomic_DNA"/>
</dbReference>
<protein>
    <submittedName>
        <fullName evidence="2">Uncharacterized protein</fullName>
    </submittedName>
</protein>
<feature type="compositionally biased region" description="Acidic residues" evidence="1">
    <location>
        <begin position="275"/>
        <end position="285"/>
    </location>
</feature>
<feature type="region of interest" description="Disordered" evidence="1">
    <location>
        <begin position="82"/>
        <end position="173"/>
    </location>
</feature>
<evidence type="ECO:0000313" key="2">
    <source>
        <dbReference type="EMBL" id="URD90932.1"/>
    </source>
</evidence>
<accession>A0A9E7JR44</accession>
<proteinExistence type="predicted"/>
<dbReference type="Proteomes" id="UP001055439">
    <property type="component" value="Chromosome 2"/>
</dbReference>
<feature type="region of interest" description="Disordered" evidence="1">
    <location>
        <begin position="236"/>
        <end position="288"/>
    </location>
</feature>
<dbReference type="InterPro" id="IPR007789">
    <property type="entry name" value="DUF688"/>
</dbReference>
<evidence type="ECO:0000313" key="3">
    <source>
        <dbReference type="Proteomes" id="UP001055439"/>
    </source>
</evidence>